<dbReference type="AlphaFoldDB" id="A0A7X2MXT7"/>
<organism evidence="3 4">
    <name type="scientific">Inconstantimicrobium porci</name>
    <dbReference type="NCBI Taxonomy" id="2652291"/>
    <lineage>
        <taxon>Bacteria</taxon>
        <taxon>Bacillati</taxon>
        <taxon>Bacillota</taxon>
        <taxon>Clostridia</taxon>
        <taxon>Eubacteriales</taxon>
        <taxon>Clostridiaceae</taxon>
        <taxon>Inconstantimicrobium</taxon>
    </lineage>
</organism>
<feature type="compositionally biased region" description="Basic and acidic residues" evidence="1">
    <location>
        <begin position="12"/>
        <end position="30"/>
    </location>
</feature>
<evidence type="ECO:0000256" key="1">
    <source>
        <dbReference type="SAM" id="MobiDB-lite"/>
    </source>
</evidence>
<feature type="region of interest" description="Disordered" evidence="1">
    <location>
        <begin position="323"/>
        <end position="346"/>
    </location>
</feature>
<evidence type="ECO:0000313" key="4">
    <source>
        <dbReference type="Proteomes" id="UP000460287"/>
    </source>
</evidence>
<dbReference type="RefSeq" id="WP_154530960.1">
    <property type="nucleotide sequence ID" value="NZ_VULX01000007.1"/>
</dbReference>
<evidence type="ECO:0000313" key="3">
    <source>
        <dbReference type="EMBL" id="MSR91078.1"/>
    </source>
</evidence>
<feature type="domain" description="Flagellar hook-length control protein-like C-terminal" evidence="2">
    <location>
        <begin position="402"/>
        <end position="480"/>
    </location>
</feature>
<name>A0A7X2MXT7_9CLOT</name>
<dbReference type="Pfam" id="PF02120">
    <property type="entry name" value="Flg_hook"/>
    <property type="match status" value="1"/>
</dbReference>
<accession>A0A7X2MXT7</accession>
<protein>
    <recommendedName>
        <fullName evidence="2">Flagellar hook-length control protein-like C-terminal domain-containing protein</fullName>
    </recommendedName>
</protein>
<proteinExistence type="predicted"/>
<keyword evidence="4" id="KW-1185">Reference proteome</keyword>
<feature type="compositionally biased region" description="Basic and acidic residues" evidence="1">
    <location>
        <begin position="52"/>
        <end position="62"/>
    </location>
</feature>
<feature type="compositionally biased region" description="Basic and acidic residues" evidence="1">
    <location>
        <begin position="70"/>
        <end position="98"/>
    </location>
</feature>
<feature type="compositionally biased region" description="Polar residues" evidence="1">
    <location>
        <begin position="39"/>
        <end position="51"/>
    </location>
</feature>
<dbReference type="EMBL" id="VULX01000007">
    <property type="protein sequence ID" value="MSR91078.1"/>
    <property type="molecule type" value="Genomic_DNA"/>
</dbReference>
<reference evidence="3 4" key="1">
    <citation type="submission" date="2019-08" db="EMBL/GenBank/DDBJ databases">
        <title>In-depth cultivation of the pig gut microbiome towards novel bacterial diversity and tailored functional studies.</title>
        <authorList>
            <person name="Wylensek D."/>
            <person name="Hitch T.C.A."/>
            <person name="Clavel T."/>
        </authorList>
    </citation>
    <scope>NUCLEOTIDE SEQUENCE [LARGE SCALE GENOMIC DNA]</scope>
    <source>
        <strain evidence="3 4">WCA-383-APC-5B</strain>
    </source>
</reference>
<sequence length="535" mass="59395">MNMNSINTSDVSIKDSSVKSSVKNDSKSDSLSKSFSNVLQNTSMQNNTKAANTKDLKRDSKSYVKNNTKTVDKESTDDVKKMTTDSKGSVSKEDGSKSMKIDKTAVKNEKMSDKDKKVVDDAVKEIISLLSSLLNTSDIKQTLNIETTDSETDNNQLLCLISGEQKNSLKNLIMSLIKNGSDSKENHESLKLLMVDNKDIASLIQSNDKTGIIDILIKAVSESLNNTLSDNNSKAVIDENILNDFKNLLNEIKASSQAETKEKIEQILSRIADKVGILEAIKEKLSQKADNHLEMSAHLDKVKEAVVESRQLDKVKEAVVESRQQISAKHEAASDNNSSADYQDNSNDSEILNKLLDNKTDDKLSAIANRVTGDFKQVSHLVKVQEAPSINRATINEDIIKSVKFMQNNSIKELTVKVNPGTLGEITIRMVAEGDTLKANIHTANKETYNLINSQEIKNVLNTENIKVTEVNISLYNEDTTFFRENGDFSGELSKQNNKHGNRENDNYNNGMYASDDDETQEDEKPGIARLNIFV</sequence>
<dbReference type="Gene3D" id="3.30.750.140">
    <property type="match status" value="1"/>
</dbReference>
<dbReference type="InterPro" id="IPR021136">
    <property type="entry name" value="Flagellar_hook_control-like_C"/>
</dbReference>
<feature type="compositionally biased region" description="Polar residues" evidence="1">
    <location>
        <begin position="334"/>
        <end position="346"/>
    </location>
</feature>
<gene>
    <name evidence="3" type="ORF">FYJ33_06565</name>
</gene>
<feature type="region of interest" description="Disordered" evidence="1">
    <location>
        <begin position="486"/>
        <end position="527"/>
    </location>
</feature>
<dbReference type="Proteomes" id="UP000460287">
    <property type="component" value="Unassembled WGS sequence"/>
</dbReference>
<evidence type="ECO:0000259" key="2">
    <source>
        <dbReference type="Pfam" id="PF02120"/>
    </source>
</evidence>
<feature type="region of interest" description="Disordered" evidence="1">
    <location>
        <begin position="1"/>
        <end position="98"/>
    </location>
</feature>
<comment type="caution">
    <text evidence="3">The sequence shown here is derived from an EMBL/GenBank/DDBJ whole genome shotgun (WGS) entry which is preliminary data.</text>
</comment>
<dbReference type="InterPro" id="IPR038610">
    <property type="entry name" value="FliK-like_C_sf"/>
</dbReference>
<dbReference type="CDD" id="cd17470">
    <property type="entry name" value="T3SS_Flik_C"/>
    <property type="match status" value="1"/>
</dbReference>